<feature type="transmembrane region" description="Helical" evidence="6">
    <location>
        <begin position="176"/>
        <end position="195"/>
    </location>
</feature>
<evidence type="ECO:0000313" key="9">
    <source>
        <dbReference type="Proteomes" id="UP000050301"/>
    </source>
</evidence>
<protein>
    <submittedName>
        <fullName evidence="8">Ammonia permease</fullName>
    </submittedName>
</protein>
<proteinExistence type="inferred from homology"/>
<feature type="transmembrane region" description="Helical" evidence="6">
    <location>
        <begin position="335"/>
        <end position="354"/>
    </location>
</feature>
<dbReference type="InterPro" id="IPR001905">
    <property type="entry name" value="Ammonium_transpt"/>
</dbReference>
<comment type="caution">
    <text evidence="8">The sequence shown here is derived from an EMBL/GenBank/DDBJ whole genome shotgun (WGS) entry which is preliminary data.</text>
</comment>
<keyword evidence="9" id="KW-1185">Reference proteome</keyword>
<feature type="transmembrane region" description="Helical" evidence="6">
    <location>
        <begin position="216"/>
        <end position="235"/>
    </location>
</feature>
<evidence type="ECO:0000259" key="7">
    <source>
        <dbReference type="Pfam" id="PF00909"/>
    </source>
</evidence>
<organism evidence="8 9">
    <name type="scientific">Acidiplasma cupricumulans</name>
    <dbReference type="NCBI Taxonomy" id="312540"/>
    <lineage>
        <taxon>Archaea</taxon>
        <taxon>Methanobacteriati</taxon>
        <taxon>Thermoplasmatota</taxon>
        <taxon>Thermoplasmata</taxon>
        <taxon>Thermoplasmatales</taxon>
        <taxon>Ferroplasmaceae</taxon>
        <taxon>Acidiplasma</taxon>
    </lineage>
</organism>
<dbReference type="PANTHER" id="PTHR43029">
    <property type="entry name" value="AMMONIUM TRANSPORTER MEP2"/>
    <property type="match status" value="1"/>
</dbReference>
<accession>A0A0Q0RZZ9</accession>
<dbReference type="InterPro" id="IPR024041">
    <property type="entry name" value="NH4_transpt_AmtB-like_dom"/>
</dbReference>
<dbReference type="SUPFAM" id="SSF111352">
    <property type="entry name" value="Ammonium transporter"/>
    <property type="match status" value="1"/>
</dbReference>
<keyword evidence="4 6" id="KW-1133">Transmembrane helix</keyword>
<evidence type="ECO:0000256" key="5">
    <source>
        <dbReference type="ARBA" id="ARBA00023136"/>
    </source>
</evidence>
<dbReference type="GO" id="GO:0008519">
    <property type="term" value="F:ammonium channel activity"/>
    <property type="evidence" value="ECO:0007669"/>
    <property type="project" value="InterPro"/>
</dbReference>
<reference evidence="8 9" key="1">
    <citation type="submission" date="2015-09" db="EMBL/GenBank/DDBJ databases">
        <title>Heavy metals and arsenic resistance mechanisms in polyextremophilic archaea of the family Ferroplasmaceae.</title>
        <authorList>
            <person name="Bulaev A.G."/>
            <person name="Kanygina A.V."/>
        </authorList>
    </citation>
    <scope>NUCLEOTIDE SEQUENCE [LARGE SCALE GENOMIC DNA]</scope>
    <source>
        <strain evidence="8 9">BH2</strain>
    </source>
</reference>
<feature type="transmembrane region" description="Helical" evidence="6">
    <location>
        <begin position="77"/>
        <end position="94"/>
    </location>
</feature>
<dbReference type="EMBL" id="LKBH01000052">
    <property type="protein sequence ID" value="KQB36203.1"/>
    <property type="molecule type" value="Genomic_DNA"/>
</dbReference>
<name>A0A0Q0RZZ9_9ARCH</name>
<dbReference type="FunCoup" id="A0A0Q0RZZ9">
    <property type="interactions" value="13"/>
</dbReference>
<evidence type="ECO:0000256" key="1">
    <source>
        <dbReference type="ARBA" id="ARBA00004141"/>
    </source>
</evidence>
<dbReference type="GO" id="GO:0005886">
    <property type="term" value="C:plasma membrane"/>
    <property type="evidence" value="ECO:0007669"/>
    <property type="project" value="TreeGrafter"/>
</dbReference>
<feature type="transmembrane region" description="Helical" evidence="6">
    <location>
        <begin position="7"/>
        <end position="29"/>
    </location>
</feature>
<dbReference type="InterPro" id="IPR029020">
    <property type="entry name" value="Ammonium/urea_transptr"/>
</dbReference>
<evidence type="ECO:0000313" key="8">
    <source>
        <dbReference type="EMBL" id="KQB36203.1"/>
    </source>
</evidence>
<dbReference type="PANTHER" id="PTHR43029:SF21">
    <property type="entry name" value="AMMONIUM TRANSPORTER 1"/>
    <property type="match status" value="1"/>
</dbReference>
<feature type="transmembrane region" description="Helical" evidence="6">
    <location>
        <begin position="41"/>
        <end position="65"/>
    </location>
</feature>
<evidence type="ECO:0000256" key="3">
    <source>
        <dbReference type="ARBA" id="ARBA00022692"/>
    </source>
</evidence>
<feature type="transmembrane region" description="Helical" evidence="6">
    <location>
        <begin position="247"/>
        <end position="272"/>
    </location>
</feature>
<evidence type="ECO:0000256" key="6">
    <source>
        <dbReference type="SAM" id="Phobius"/>
    </source>
</evidence>
<gene>
    <name evidence="8" type="ORF">AOG55_04690</name>
</gene>
<feature type="transmembrane region" description="Helical" evidence="6">
    <location>
        <begin position="387"/>
        <end position="408"/>
    </location>
</feature>
<feature type="domain" description="Ammonium transporter AmtB-like" evidence="7">
    <location>
        <begin position="11"/>
        <end position="413"/>
    </location>
</feature>
<dbReference type="AlphaFoldDB" id="A0A0Q0RZZ9"/>
<feature type="transmembrane region" description="Helical" evidence="6">
    <location>
        <begin position="114"/>
        <end position="134"/>
    </location>
</feature>
<dbReference type="Gene3D" id="1.10.3430.10">
    <property type="entry name" value="Ammonium transporter AmtB like domains"/>
    <property type="match status" value="1"/>
</dbReference>
<keyword evidence="3 6" id="KW-0812">Transmembrane</keyword>
<keyword evidence="5 6" id="KW-0472">Membrane</keyword>
<evidence type="ECO:0000256" key="2">
    <source>
        <dbReference type="ARBA" id="ARBA00005887"/>
    </source>
</evidence>
<comment type="subcellular location">
    <subcellularLocation>
        <location evidence="1">Membrane</location>
        <topology evidence="1">Multi-pass membrane protein</topology>
    </subcellularLocation>
</comment>
<dbReference type="Proteomes" id="UP000050301">
    <property type="component" value="Unassembled WGS sequence"/>
</dbReference>
<dbReference type="RefSeq" id="WP_055040822.1">
    <property type="nucleotide sequence ID" value="NZ_LKBH01000052.1"/>
</dbReference>
<dbReference type="InParanoid" id="A0A0Q0RZZ9"/>
<evidence type="ECO:0000256" key="4">
    <source>
        <dbReference type="ARBA" id="ARBA00022989"/>
    </source>
</evidence>
<comment type="similarity">
    <text evidence="2">Belongs to the ammonia transporter channel (TC 1.A.11.2) family.</text>
</comment>
<sequence>MITSYILNNFWVLIAALLVFIMTIAVGFLEIGELGTSLKRSLLKTIMISGTSIFVMAIIGFNIAFAPTIYGFIGNPFYYNGFILGIINPSSFINNVWWSMTPKYFDTGLLTSTYFFFETAFASVTLALVGVIVLRKMKLKAFFIYSIIYFVFIWTLPAAWIWNPTGWLYKLGMRDFAGGLVVHGTAGIAGFSILLKMHMEEKKAGITRNKRDVIKINDGWLTLSILLLLMGWFGFNPGSVLAFNNEALVVVITTFLAAGTAMLSTMGFKYLFKKTGPNILDSVNGILMGLIIITPLAGFVSPASAIVLGFLGGPLFFAGENLFSRIKWIEDPIGLLPGHALGGIFGVMMIAFFTERIFAIPSGDPNLPNGILFGGGYQALHQFGVELFGIIVVLAFVFIISYISLMIISKSMHGIININLDVDSKKQ</sequence>
<feature type="transmembrane region" description="Helical" evidence="6">
    <location>
        <begin position="279"/>
        <end position="297"/>
    </location>
</feature>
<feature type="transmembrane region" description="Helical" evidence="6">
    <location>
        <begin position="141"/>
        <end position="161"/>
    </location>
</feature>
<dbReference type="Pfam" id="PF00909">
    <property type="entry name" value="Ammonium_transp"/>
    <property type="match status" value="1"/>
</dbReference>